<evidence type="ECO:0000313" key="9">
    <source>
        <dbReference type="EMBL" id="KPX47931.1"/>
    </source>
</evidence>
<evidence type="ECO:0000259" key="8">
    <source>
        <dbReference type="Pfam" id="PF00999"/>
    </source>
</evidence>
<evidence type="ECO:0000256" key="2">
    <source>
        <dbReference type="ARBA" id="ARBA00022448"/>
    </source>
</evidence>
<dbReference type="PANTHER" id="PTHR32507">
    <property type="entry name" value="NA(+)/H(+) ANTIPORTER 1"/>
    <property type="match status" value="1"/>
</dbReference>
<name>A0A0P9RVK8_9PSED</name>
<keyword evidence="4" id="KW-0812">Transmembrane</keyword>
<proteinExistence type="predicted"/>
<gene>
    <name evidence="9" type="ORF">ALO68_05475</name>
</gene>
<evidence type="ECO:0000256" key="4">
    <source>
        <dbReference type="ARBA" id="ARBA00022692"/>
    </source>
</evidence>
<protein>
    <submittedName>
        <fullName evidence="9">Sodium/hydrogen exchanger family protein</fullName>
    </submittedName>
</protein>
<evidence type="ECO:0000256" key="3">
    <source>
        <dbReference type="ARBA" id="ARBA00022449"/>
    </source>
</evidence>
<dbReference type="Pfam" id="PF00999">
    <property type="entry name" value="Na_H_Exchanger"/>
    <property type="match status" value="2"/>
</dbReference>
<accession>A0A0P9RVK8</accession>
<sequence length="520" mass="55711">MGSGQSDPPGVERALEPQYRAIDVCGELDRYRRLQNVTRCLPPGKLFQLITAQGSPTVTPTFSGAFNGGSFCMSFIVCMGVLGVLLMLLALTSSYLRWMPVTTSAVCLGFGFGIGPMGLDIVDLDFEKSYEWLERLTEVAVLFSLFGTGIKLRLPLRGKAWHSAYWLAGPVMLATIGGVTVAGHYIIGLDWGVSLLLGAMLSPTDPVLAGMVQVNNAQDQDRLRFGLSGEAGLNDGTAFPFVIFALLYLSSGGAMSDWVQGWLIKDLIWAVPAGLLIGYGMGRGVGHLMIFLRIKNADSTTSPNDFLALALIALAYVVAQGVGAFGFLSVFAAGFGLRQAEVRVTRSELPSEHVAQPVLGHMTASLEQGTVAQGDDMSDSQLAAGVMMGDMLAFGSLVERAMEVLLITLLGAALAMYWDWRAIGLGLALFCVIRPASVWLLVSRRLLNVRQNALVGWFGIRGIGSLYYLCFALSHGLAHDVGHVVIGMTLSVVALSILVHGISIQPLLERYERSTAASPD</sequence>
<reference evidence="9 10" key="1">
    <citation type="submission" date="2015-09" db="EMBL/GenBank/DDBJ databases">
        <title>Genome announcement of multiple Pseudomonas syringae strains.</title>
        <authorList>
            <person name="Thakur S."/>
            <person name="Wang P.W."/>
            <person name="Gong Y."/>
            <person name="Weir B.S."/>
            <person name="Guttman D.S."/>
        </authorList>
    </citation>
    <scope>NUCLEOTIDE SEQUENCE [LARGE SCALE GENOMIC DNA]</scope>
    <source>
        <strain evidence="9 10">ICMP4531</strain>
    </source>
</reference>
<dbReference type="GO" id="GO:1902600">
    <property type="term" value="P:proton transmembrane transport"/>
    <property type="evidence" value="ECO:0007669"/>
    <property type="project" value="InterPro"/>
</dbReference>
<keyword evidence="7" id="KW-0472">Membrane</keyword>
<organism evidence="9 10">
    <name type="scientific">Pseudomonas syringae pv. helianthi</name>
    <dbReference type="NCBI Taxonomy" id="251654"/>
    <lineage>
        <taxon>Bacteria</taxon>
        <taxon>Pseudomonadati</taxon>
        <taxon>Pseudomonadota</taxon>
        <taxon>Gammaproteobacteria</taxon>
        <taxon>Pseudomonadales</taxon>
        <taxon>Pseudomonadaceae</taxon>
        <taxon>Pseudomonas</taxon>
    </lineage>
</organism>
<dbReference type="EMBL" id="LJQM01000055">
    <property type="protein sequence ID" value="KPX47931.1"/>
    <property type="molecule type" value="Genomic_DNA"/>
</dbReference>
<dbReference type="GO" id="GO:0005886">
    <property type="term" value="C:plasma membrane"/>
    <property type="evidence" value="ECO:0007669"/>
    <property type="project" value="UniProtKB-SubCell"/>
</dbReference>
<dbReference type="GO" id="GO:0015297">
    <property type="term" value="F:antiporter activity"/>
    <property type="evidence" value="ECO:0007669"/>
    <property type="project" value="UniProtKB-KW"/>
</dbReference>
<dbReference type="PANTHER" id="PTHR32507:SF8">
    <property type="entry name" value="CNH1P"/>
    <property type="match status" value="1"/>
</dbReference>
<dbReference type="Proteomes" id="UP000050557">
    <property type="component" value="Unassembled WGS sequence"/>
</dbReference>
<evidence type="ECO:0000256" key="7">
    <source>
        <dbReference type="ARBA" id="ARBA00023136"/>
    </source>
</evidence>
<evidence type="ECO:0000313" key="10">
    <source>
        <dbReference type="Proteomes" id="UP000050557"/>
    </source>
</evidence>
<keyword evidence="3" id="KW-0050">Antiport</keyword>
<dbReference type="AlphaFoldDB" id="A0A0P9RVK8"/>
<evidence type="ECO:0000256" key="1">
    <source>
        <dbReference type="ARBA" id="ARBA00004651"/>
    </source>
</evidence>
<keyword evidence="2" id="KW-0813">Transport</keyword>
<evidence type="ECO:0000256" key="5">
    <source>
        <dbReference type="ARBA" id="ARBA00022989"/>
    </source>
</evidence>
<comment type="caution">
    <text evidence="9">The sequence shown here is derived from an EMBL/GenBank/DDBJ whole genome shotgun (WGS) entry which is preliminary data.</text>
</comment>
<evidence type="ECO:0000256" key="6">
    <source>
        <dbReference type="ARBA" id="ARBA00023065"/>
    </source>
</evidence>
<comment type="subcellular location">
    <subcellularLocation>
        <location evidence="1">Cell membrane</location>
        <topology evidence="1">Multi-pass membrane protein</topology>
    </subcellularLocation>
</comment>
<keyword evidence="6" id="KW-0406">Ion transport</keyword>
<dbReference type="InterPro" id="IPR006153">
    <property type="entry name" value="Cation/H_exchanger_TM"/>
</dbReference>
<dbReference type="PATRIC" id="fig|251654.3.peg.4780"/>
<feature type="domain" description="Cation/H+ exchanger transmembrane" evidence="8">
    <location>
        <begin position="86"/>
        <end position="344"/>
    </location>
</feature>
<keyword evidence="5" id="KW-1133">Transmembrane helix</keyword>
<feature type="domain" description="Cation/H+ exchanger transmembrane" evidence="8">
    <location>
        <begin position="392"/>
        <end position="509"/>
    </location>
</feature>